<dbReference type="GO" id="GO:0006355">
    <property type="term" value="P:regulation of DNA-templated transcription"/>
    <property type="evidence" value="ECO:0007669"/>
    <property type="project" value="TreeGrafter"/>
</dbReference>
<dbReference type="AlphaFoldDB" id="A0A9Q1FBF1"/>
<feature type="compositionally biased region" description="Acidic residues" evidence="4">
    <location>
        <begin position="258"/>
        <end position="288"/>
    </location>
</feature>
<feature type="compositionally biased region" description="Acidic residues" evidence="4">
    <location>
        <begin position="539"/>
        <end position="548"/>
    </location>
</feature>
<evidence type="ECO:0000313" key="5">
    <source>
        <dbReference type="EMBL" id="KAJ8354689.1"/>
    </source>
</evidence>
<comment type="caution">
    <text evidence="5">The sequence shown here is derived from an EMBL/GenBank/DDBJ whole genome shotgun (WGS) entry which is preliminary data.</text>
</comment>
<organism evidence="5 6">
    <name type="scientific">Synaphobranchus kaupii</name>
    <name type="common">Kaup's arrowtooth eel</name>
    <dbReference type="NCBI Taxonomy" id="118154"/>
    <lineage>
        <taxon>Eukaryota</taxon>
        <taxon>Metazoa</taxon>
        <taxon>Chordata</taxon>
        <taxon>Craniata</taxon>
        <taxon>Vertebrata</taxon>
        <taxon>Euteleostomi</taxon>
        <taxon>Actinopterygii</taxon>
        <taxon>Neopterygii</taxon>
        <taxon>Teleostei</taxon>
        <taxon>Anguilliformes</taxon>
        <taxon>Synaphobranchidae</taxon>
        <taxon>Synaphobranchus</taxon>
    </lineage>
</organism>
<feature type="region of interest" description="Disordered" evidence="4">
    <location>
        <begin position="258"/>
        <end position="356"/>
    </location>
</feature>
<accession>A0A9Q1FBF1</accession>
<feature type="compositionally biased region" description="Pro residues" evidence="4">
    <location>
        <begin position="335"/>
        <end position="353"/>
    </location>
</feature>
<dbReference type="GO" id="GO:0005634">
    <property type="term" value="C:nucleus"/>
    <property type="evidence" value="ECO:0007669"/>
    <property type="project" value="TreeGrafter"/>
</dbReference>
<keyword evidence="3" id="KW-0539">Nucleus</keyword>
<protein>
    <submittedName>
        <fullName evidence="5">Uncharacterized protein</fullName>
    </submittedName>
</protein>
<keyword evidence="1" id="KW-0805">Transcription regulation</keyword>
<feature type="region of interest" description="Disordered" evidence="4">
    <location>
        <begin position="1"/>
        <end position="86"/>
    </location>
</feature>
<dbReference type="OrthoDB" id="6257037at2759"/>
<evidence type="ECO:0000256" key="3">
    <source>
        <dbReference type="ARBA" id="ARBA00023242"/>
    </source>
</evidence>
<feature type="compositionally biased region" description="Low complexity" evidence="4">
    <location>
        <begin position="289"/>
        <end position="304"/>
    </location>
</feature>
<evidence type="ECO:0000313" key="6">
    <source>
        <dbReference type="Proteomes" id="UP001152622"/>
    </source>
</evidence>
<keyword evidence="2" id="KW-0804">Transcription</keyword>
<keyword evidence="6" id="KW-1185">Reference proteome</keyword>
<evidence type="ECO:0000256" key="2">
    <source>
        <dbReference type="ARBA" id="ARBA00023163"/>
    </source>
</evidence>
<dbReference type="Proteomes" id="UP001152622">
    <property type="component" value="Chromosome 7"/>
</dbReference>
<feature type="compositionally biased region" description="Basic and acidic residues" evidence="4">
    <location>
        <begin position="526"/>
        <end position="538"/>
    </location>
</feature>
<evidence type="ECO:0000256" key="4">
    <source>
        <dbReference type="SAM" id="MobiDB-lite"/>
    </source>
</evidence>
<name>A0A9Q1FBF1_SYNKA</name>
<reference evidence="5" key="1">
    <citation type="journal article" date="2023" name="Science">
        <title>Genome structures resolve the early diversification of teleost fishes.</title>
        <authorList>
            <person name="Parey E."/>
            <person name="Louis A."/>
            <person name="Montfort J."/>
            <person name="Bouchez O."/>
            <person name="Roques C."/>
            <person name="Iampietro C."/>
            <person name="Lluch J."/>
            <person name="Castinel A."/>
            <person name="Donnadieu C."/>
            <person name="Desvignes T."/>
            <person name="Floi Bucao C."/>
            <person name="Jouanno E."/>
            <person name="Wen M."/>
            <person name="Mejri S."/>
            <person name="Dirks R."/>
            <person name="Jansen H."/>
            <person name="Henkel C."/>
            <person name="Chen W.J."/>
            <person name="Zahm M."/>
            <person name="Cabau C."/>
            <person name="Klopp C."/>
            <person name="Thompson A.W."/>
            <person name="Robinson-Rechavi M."/>
            <person name="Braasch I."/>
            <person name="Lecointre G."/>
            <person name="Bobe J."/>
            <person name="Postlethwait J.H."/>
            <person name="Berthelot C."/>
            <person name="Roest Crollius H."/>
            <person name="Guiguen Y."/>
        </authorList>
    </citation>
    <scope>NUCLEOTIDE SEQUENCE</scope>
    <source>
        <strain evidence="5">WJC10195</strain>
    </source>
</reference>
<dbReference type="GO" id="GO:0003712">
    <property type="term" value="F:transcription coregulator activity"/>
    <property type="evidence" value="ECO:0007669"/>
    <property type="project" value="TreeGrafter"/>
</dbReference>
<dbReference type="EMBL" id="JAINUF010000007">
    <property type="protein sequence ID" value="KAJ8354689.1"/>
    <property type="molecule type" value="Genomic_DNA"/>
</dbReference>
<feature type="compositionally biased region" description="Basic and acidic residues" evidence="4">
    <location>
        <begin position="10"/>
        <end position="28"/>
    </location>
</feature>
<gene>
    <name evidence="5" type="ORF">SKAU_G00222560</name>
</gene>
<dbReference type="PANTHER" id="PTHR16088:SF3">
    <property type="entry name" value="GON-4-LIKE PROTEIN"/>
    <property type="match status" value="1"/>
</dbReference>
<sequence>MKMPRKRKSSCPEERFTRSKALKEELASRRQPSHNAPLSIENRKISTPIKRKVQGIDPDAPSPRRYSPRFKFGKEIPSQDSSAGQGQIVEPQLCSSPVQHPLQEEEDTELGLVITLDEEQCGGRRGGRRKGGEKVADDEAQGLAVGWEGHDEVGQEGQAEMELCRQLDRALERKSRQHNLTNANVRSILHEVITNEQVVAMMKATIRETQDMPMFEPKMTRSRLKEVVEKGVVIPTWNISPIKKACEVKPPQFVDIHLEEEDSSDEEYCPDEEEEDETTEETFFESDVESTASSPRGSRVGRPRTPMDSSECDEDRSPRQGSRQSRHLRVEVVPMGPPPPPQPTGPPRPPRAPPECSFMEKLNAVEEELASSHICIEPYQMSGGGGGGEDSLMACRTRSKRPLRDVPLGRLEAELRAPDITPDMYDYSSALEDREWTHWLQGLMTSDGENEEEGDDEDDPEYNFLEDIDEPDLEDYRNDRAVRITKKEVNQLMEELFETQPLENHHCTTLSAGSRTEIATPSSGRDSSKFQDELRVHEQDEEGQEEEERGEKVSAQGALKFNIPQAIRFEEPLANMLTERHRYAKVQLEALHQRRALMESQARAPQNAPGPRVLLMPPPSALILTHSQKLQLQQQIQQHIQQLTQVHMLSSPVEALQSEASTTYHFLSELQSFALRGEEARTAVEPGFTSIFRACNLQGAFSLLEELKLPTTVSPAKPTRSFSVRPYPVLPSKLAWLLATRPVFLYPELLPHCSLDPSLHPRRTNKTGYTKSEDRLILLGLKHFDETELPYQLLCRYLIRTKTHEQVRGRVHDMCLRRSPDNVFKLFSQRKVLPPMPLLCERVMPGEQRPPVEREDAILPNWLQKSLPYIHRAVIKYNQEQHPPETTPSTPPYIFPPGTRYPPTLPKYVTLRLYPARYNTVSPRAPKPRPLRGYRPPSFPSLAKAPGNTPSQGILLLAKAPFTPIQGALPLAATPLTPAHGAVPLNTAYSMPLTPLSQGFGQEFGCAVLSPHDVPPTLPPAVLQVPSAASLNSPLFSPGGVTTCIMQTPQVQAEVPNQRMRPRKLLPIQPALPKPPPELLQLHSLSAGGGFSVLLSGGAAAGNSV</sequence>
<dbReference type="PANTHER" id="PTHR16088">
    <property type="entry name" value="YY1 ASSOCIATED PROTEIN-RELATED"/>
    <property type="match status" value="1"/>
</dbReference>
<dbReference type="InterPro" id="IPR052435">
    <property type="entry name" value="YY1-Transcr_Regul"/>
</dbReference>
<evidence type="ECO:0000256" key="1">
    <source>
        <dbReference type="ARBA" id="ARBA00023015"/>
    </source>
</evidence>
<proteinExistence type="predicted"/>
<feature type="region of interest" description="Disordered" evidence="4">
    <location>
        <begin position="509"/>
        <end position="556"/>
    </location>
</feature>
<feature type="compositionally biased region" description="Polar residues" evidence="4">
    <location>
        <begin position="509"/>
        <end position="525"/>
    </location>
</feature>